<dbReference type="Proteomes" id="UP000460435">
    <property type="component" value="Unassembled WGS sequence"/>
</dbReference>
<dbReference type="InterPro" id="IPR013813">
    <property type="entry name" value="Endoribo_LPSP/chorism_mut-like"/>
</dbReference>
<comment type="caution">
    <text evidence="1">The sequence shown here is derived from an EMBL/GenBank/DDBJ whole genome shotgun (WGS) entry which is preliminary data.</text>
</comment>
<accession>A0A7K3M6F4</accession>
<dbReference type="Pfam" id="PF01042">
    <property type="entry name" value="Ribonuc_L-PSP"/>
    <property type="match status" value="1"/>
</dbReference>
<dbReference type="PANTHER" id="PTHR43760">
    <property type="entry name" value="ENDORIBONUCLEASE-RELATED"/>
    <property type="match status" value="1"/>
</dbReference>
<evidence type="ECO:0000313" key="1">
    <source>
        <dbReference type="EMBL" id="NDL58835.1"/>
    </source>
</evidence>
<dbReference type="CDD" id="cd02199">
    <property type="entry name" value="YjgF_YER057c_UK114_like_1"/>
    <property type="match status" value="1"/>
</dbReference>
<organism evidence="1 2">
    <name type="scientific">Phytoactinopolyspora mesophila</name>
    <dbReference type="NCBI Taxonomy" id="2650750"/>
    <lineage>
        <taxon>Bacteria</taxon>
        <taxon>Bacillati</taxon>
        <taxon>Actinomycetota</taxon>
        <taxon>Actinomycetes</taxon>
        <taxon>Jiangellales</taxon>
        <taxon>Jiangellaceae</taxon>
        <taxon>Phytoactinopolyspora</taxon>
    </lineage>
</organism>
<dbReference type="InterPro" id="IPR035959">
    <property type="entry name" value="RutC-like_sf"/>
</dbReference>
<dbReference type="RefSeq" id="WP_162451550.1">
    <property type="nucleotide sequence ID" value="NZ_WLZY01000006.1"/>
</dbReference>
<dbReference type="SUPFAM" id="SSF55298">
    <property type="entry name" value="YjgF-like"/>
    <property type="match status" value="1"/>
</dbReference>
<gene>
    <name evidence="1" type="ORF">F7O44_17325</name>
</gene>
<dbReference type="Gene3D" id="3.30.1330.40">
    <property type="entry name" value="RutC-like"/>
    <property type="match status" value="1"/>
</dbReference>
<keyword evidence="2" id="KW-1185">Reference proteome</keyword>
<name>A0A7K3M6F4_9ACTN</name>
<proteinExistence type="predicted"/>
<protein>
    <submittedName>
        <fullName evidence="1">RidA family protein</fullName>
    </submittedName>
</protein>
<dbReference type="AlphaFoldDB" id="A0A7K3M6F4"/>
<sequence>MNTPDARLTAAMPHAPAKLPPGAPIEAVVVQDGVAYVSGQVAFVGEEAPLLGQVGDDVTVEQAAEEARKAAANGLYRLIETFGSLEPVERILKLTVFVNAVSGLTTQPAVANGASNLLIDVLGEQGRHARSAVGVASLPLGVPVEIELVAKVSA</sequence>
<dbReference type="InterPro" id="IPR006175">
    <property type="entry name" value="YjgF/YER057c/UK114"/>
</dbReference>
<dbReference type="PANTHER" id="PTHR43760:SF1">
    <property type="entry name" value="ENDORIBONUCLEASE L-PSP_CHORISMATE MUTASE-LIKE DOMAIN-CONTAINING PROTEIN"/>
    <property type="match status" value="1"/>
</dbReference>
<dbReference type="EMBL" id="WLZY01000006">
    <property type="protein sequence ID" value="NDL58835.1"/>
    <property type="molecule type" value="Genomic_DNA"/>
</dbReference>
<reference evidence="1 2" key="1">
    <citation type="submission" date="2019-11" db="EMBL/GenBank/DDBJ databases">
        <authorList>
            <person name="Li X.-J."/>
            <person name="Feng X.-M."/>
        </authorList>
    </citation>
    <scope>NUCLEOTIDE SEQUENCE [LARGE SCALE GENOMIC DNA]</scope>
    <source>
        <strain evidence="1 2">XMNu-373</strain>
    </source>
</reference>
<evidence type="ECO:0000313" key="2">
    <source>
        <dbReference type="Proteomes" id="UP000460435"/>
    </source>
</evidence>